<sequence length="51" mass="5450">MSGSPYRPSVPHRQGSSCQQCECSVSPLACEPFDSTGDLARLGPPSFDHNL</sequence>
<name>A0A0D0CYA7_9AGAM</name>
<evidence type="ECO:0000313" key="1">
    <source>
        <dbReference type="EMBL" id="KIK76211.1"/>
    </source>
</evidence>
<dbReference type="InParanoid" id="A0A0D0CYA7"/>
<dbReference type="EMBL" id="KN827612">
    <property type="protein sequence ID" value="KIK76211.1"/>
    <property type="molecule type" value="Genomic_DNA"/>
</dbReference>
<proteinExistence type="predicted"/>
<reference evidence="1 2" key="1">
    <citation type="submission" date="2014-04" db="EMBL/GenBank/DDBJ databases">
        <authorList>
            <consortium name="DOE Joint Genome Institute"/>
            <person name="Kuo A."/>
            <person name="Kohler A."/>
            <person name="Jargeat P."/>
            <person name="Nagy L.G."/>
            <person name="Floudas D."/>
            <person name="Copeland A."/>
            <person name="Barry K.W."/>
            <person name="Cichocki N."/>
            <person name="Veneault-Fourrey C."/>
            <person name="LaButti K."/>
            <person name="Lindquist E.A."/>
            <person name="Lipzen A."/>
            <person name="Lundell T."/>
            <person name="Morin E."/>
            <person name="Murat C."/>
            <person name="Sun H."/>
            <person name="Tunlid A."/>
            <person name="Henrissat B."/>
            <person name="Grigoriev I.V."/>
            <person name="Hibbett D.S."/>
            <person name="Martin F."/>
            <person name="Nordberg H.P."/>
            <person name="Cantor M.N."/>
            <person name="Hua S.X."/>
        </authorList>
    </citation>
    <scope>NUCLEOTIDE SEQUENCE [LARGE SCALE GENOMIC DNA]</scope>
    <source>
        <strain evidence="1 2">Ve08.2h10</strain>
    </source>
</reference>
<dbReference type="Proteomes" id="UP000054538">
    <property type="component" value="Unassembled WGS sequence"/>
</dbReference>
<protein>
    <submittedName>
        <fullName evidence="1">Uncharacterized protein</fullName>
    </submittedName>
</protein>
<dbReference type="AlphaFoldDB" id="A0A0D0CYA7"/>
<accession>A0A0D0CYA7</accession>
<dbReference type="HOGENOM" id="CLU_3107063_0_0_1"/>
<gene>
    <name evidence="1" type="ORF">PAXRUDRAFT_835419</name>
</gene>
<keyword evidence="2" id="KW-1185">Reference proteome</keyword>
<reference evidence="2" key="2">
    <citation type="submission" date="2015-01" db="EMBL/GenBank/DDBJ databases">
        <title>Evolutionary Origins and Diversification of the Mycorrhizal Mutualists.</title>
        <authorList>
            <consortium name="DOE Joint Genome Institute"/>
            <consortium name="Mycorrhizal Genomics Consortium"/>
            <person name="Kohler A."/>
            <person name="Kuo A."/>
            <person name="Nagy L.G."/>
            <person name="Floudas D."/>
            <person name="Copeland A."/>
            <person name="Barry K.W."/>
            <person name="Cichocki N."/>
            <person name="Veneault-Fourrey C."/>
            <person name="LaButti K."/>
            <person name="Lindquist E.A."/>
            <person name="Lipzen A."/>
            <person name="Lundell T."/>
            <person name="Morin E."/>
            <person name="Murat C."/>
            <person name="Riley R."/>
            <person name="Ohm R."/>
            <person name="Sun H."/>
            <person name="Tunlid A."/>
            <person name="Henrissat B."/>
            <person name="Grigoriev I.V."/>
            <person name="Hibbett D.S."/>
            <person name="Martin F."/>
        </authorList>
    </citation>
    <scope>NUCLEOTIDE SEQUENCE [LARGE SCALE GENOMIC DNA]</scope>
    <source>
        <strain evidence="2">Ve08.2h10</strain>
    </source>
</reference>
<evidence type="ECO:0000313" key="2">
    <source>
        <dbReference type="Proteomes" id="UP000054538"/>
    </source>
</evidence>
<organism evidence="1 2">
    <name type="scientific">Paxillus rubicundulus Ve08.2h10</name>
    <dbReference type="NCBI Taxonomy" id="930991"/>
    <lineage>
        <taxon>Eukaryota</taxon>
        <taxon>Fungi</taxon>
        <taxon>Dikarya</taxon>
        <taxon>Basidiomycota</taxon>
        <taxon>Agaricomycotina</taxon>
        <taxon>Agaricomycetes</taxon>
        <taxon>Agaricomycetidae</taxon>
        <taxon>Boletales</taxon>
        <taxon>Paxilineae</taxon>
        <taxon>Paxillaceae</taxon>
        <taxon>Paxillus</taxon>
    </lineage>
</organism>